<dbReference type="Gene3D" id="3.80.10.10">
    <property type="entry name" value="Ribonuclease Inhibitor"/>
    <property type="match status" value="1"/>
</dbReference>
<dbReference type="InterPro" id="IPR052941">
    <property type="entry name" value="StomDev_PlantInt_Reg"/>
</dbReference>
<dbReference type="EMBL" id="CAICTM010000007">
    <property type="protein sequence ID" value="CAB9496615.1"/>
    <property type="molecule type" value="Genomic_DNA"/>
</dbReference>
<feature type="region of interest" description="Disordered" evidence="3">
    <location>
        <begin position="1"/>
        <end position="109"/>
    </location>
</feature>
<dbReference type="Pfam" id="PF00560">
    <property type="entry name" value="LRR_1"/>
    <property type="match status" value="3"/>
</dbReference>
<evidence type="ECO:0000313" key="5">
    <source>
        <dbReference type="Proteomes" id="UP001153069"/>
    </source>
</evidence>
<dbReference type="InterPro" id="IPR001611">
    <property type="entry name" value="Leu-rich_rpt"/>
</dbReference>
<accession>A0A9N8H2D2</accession>
<dbReference type="InterPro" id="IPR032675">
    <property type="entry name" value="LRR_dom_sf"/>
</dbReference>
<dbReference type="Proteomes" id="UP001153069">
    <property type="component" value="Unassembled WGS sequence"/>
</dbReference>
<dbReference type="SUPFAM" id="SSF52047">
    <property type="entry name" value="RNI-like"/>
    <property type="match status" value="1"/>
</dbReference>
<keyword evidence="5" id="KW-1185">Reference proteome</keyword>
<protein>
    <submittedName>
        <fullName evidence="4">Leucine Rich Repeat</fullName>
    </submittedName>
</protein>
<evidence type="ECO:0000256" key="3">
    <source>
        <dbReference type="SAM" id="MobiDB-lite"/>
    </source>
</evidence>
<feature type="compositionally biased region" description="Low complexity" evidence="3">
    <location>
        <begin position="26"/>
        <end position="35"/>
    </location>
</feature>
<keyword evidence="2" id="KW-0677">Repeat</keyword>
<evidence type="ECO:0000256" key="1">
    <source>
        <dbReference type="ARBA" id="ARBA00022614"/>
    </source>
</evidence>
<dbReference type="PANTHER" id="PTHR48004">
    <property type="entry name" value="OS01G0149700 PROTEIN"/>
    <property type="match status" value="1"/>
</dbReference>
<keyword evidence="1" id="KW-0433">Leucine-rich repeat</keyword>
<dbReference type="PANTHER" id="PTHR48004:SF42">
    <property type="entry name" value="PROTEIN TOO MANY MOUTHS-RELATED"/>
    <property type="match status" value="1"/>
</dbReference>
<feature type="compositionally biased region" description="Polar residues" evidence="3">
    <location>
        <begin position="73"/>
        <end position="93"/>
    </location>
</feature>
<proteinExistence type="predicted"/>
<feature type="compositionally biased region" description="Basic and acidic residues" evidence="3">
    <location>
        <begin position="10"/>
        <end position="19"/>
    </location>
</feature>
<feature type="compositionally biased region" description="Basic and acidic residues" evidence="3">
    <location>
        <begin position="37"/>
        <end position="47"/>
    </location>
</feature>
<gene>
    <name evidence="4" type="ORF">SEMRO_7_G005850.1</name>
</gene>
<dbReference type="FunFam" id="3.80.10.10:FF:000041">
    <property type="entry name" value="LRR receptor-like serine/threonine-protein kinase ERECTA"/>
    <property type="match status" value="1"/>
</dbReference>
<comment type="caution">
    <text evidence="4">The sequence shown here is derived from an EMBL/GenBank/DDBJ whole genome shotgun (WGS) entry which is preliminary data.</text>
</comment>
<organism evidence="4 5">
    <name type="scientific">Seminavis robusta</name>
    <dbReference type="NCBI Taxonomy" id="568900"/>
    <lineage>
        <taxon>Eukaryota</taxon>
        <taxon>Sar</taxon>
        <taxon>Stramenopiles</taxon>
        <taxon>Ochrophyta</taxon>
        <taxon>Bacillariophyta</taxon>
        <taxon>Bacillariophyceae</taxon>
        <taxon>Bacillariophycidae</taxon>
        <taxon>Naviculales</taxon>
        <taxon>Naviculaceae</taxon>
        <taxon>Seminavis</taxon>
    </lineage>
</organism>
<evidence type="ECO:0000256" key="2">
    <source>
        <dbReference type="ARBA" id="ARBA00022737"/>
    </source>
</evidence>
<dbReference type="AlphaFoldDB" id="A0A9N8H2D2"/>
<name>A0A9N8H2D2_9STRA</name>
<reference evidence="4" key="1">
    <citation type="submission" date="2020-06" db="EMBL/GenBank/DDBJ databases">
        <authorList>
            <consortium name="Plant Systems Biology data submission"/>
        </authorList>
    </citation>
    <scope>NUCLEOTIDE SEQUENCE</scope>
    <source>
        <strain evidence="4">D6</strain>
    </source>
</reference>
<sequence length="663" mass="72095">MDSSSKRNINSKEEMKDISDANGQPLGLVGKLVLLEELDRRDREKSRGTATDGQHQPQPTKPTKPTRPRPVASSKSTDPANWKTANKTTSITKTAEGRHPSLDMSESNNSLIGMTGKRLILTQELADAVASPVDSTRARSSLQVSGTNQITGMTSTAPHQFPGQDNVQQNQQVLIGAVAVRGATREEQDVSSGTNIPDLEQQAVVRDNHHGNRNAGLVVAEDYFKHVGETGDDLDVDLAQFLLETRQRAFDWIVNQDPMQLEYDSPNLVQRFLLVLFYYQTTRHQPWKVCNPAAIPQGSASSGFCYKAHHVSGEITTDIWGDQWLSASHECKWAGVICGTVQSEETTVAELRLALIHLNGPLPWEITRLSLLRGLRLSSNMLTGTLPPRLFSKKAGFALETLGLSSNQISGAIPAEWVANLLEGNGELAYLDLYGNTLTGKIPSELGQLPLKRLILATNTLTGSIPQEIFNQTSLQWLFLGKNDLTGTLPSEAGLLTNLKYLNLNYTQISGTLPSEIGLLNQLEDLILSNTNMQGTIPEELFTGLDNLWFFGLDGCNFTGTISSSVGLFQTTLQHLYLANNNFHGTIPSEIEALTLIRELLVNGNDLSGTVPVSFCQNLFAGEKGSKVVADCLPNAETGIPAIHCPSGCCTSCCDKTGLCLST</sequence>
<evidence type="ECO:0000313" key="4">
    <source>
        <dbReference type="EMBL" id="CAB9496615.1"/>
    </source>
</evidence>